<dbReference type="InParanoid" id="A0A7M7QBX7"/>
<feature type="compositionally biased region" description="Low complexity" evidence="1">
    <location>
        <begin position="385"/>
        <end position="396"/>
    </location>
</feature>
<feature type="region of interest" description="Disordered" evidence="1">
    <location>
        <begin position="316"/>
        <end position="421"/>
    </location>
</feature>
<dbReference type="KEGG" id="nvi:116417090"/>
<sequence>MERKQQRTYGSCARSKPNILTGSKRHGNPSTQKQESINKENMTQLTNKKAKYAQQSITQNSQQVPRSHNSGNQGSGGLNPHTGTPSIESHFSLGEQQANGNSVQTFIDNLKNQGSSESNPVTESPLTASHSFSGKQPTSIHYVKKIYSNSMQLLTSGFIAKDGGYDTSNQKVLPLCPKKSVPRNSKPVSTVTNNILSNATNALPVVPPPTTFVQEDLHTPYNTGKSSVTKKSKPASTVTTTISNQNQTNALPVVPAPTNFVQDDLYSSNDIGKPIDIEKVPIFVENLDDGELSAVEPGLLDGDEDDFLEKYPAFIVPKPKEGEDAASDLEQGGGSVQDEDLEQHEDEYQEQEEPAEEIVHTENNVQQNNAQEQDEQDPELHEQEAIQQQQETAAHQSPHRDQVADNDDNRQQEPNRQRRRNHDRLLQLEQLHHEQHVCCAPCRMILLHVLEGIEYLRSRADIGHQDIGRNNGNFRIEEPVFDRLQMLPIDDRNALLEFDQHLVDPAHRQTRIQFEQKISSIDGTDFKKLVPAILGEIMTDNLAENCTWLIQKTNKSVLSHYNFPKIIIRVIKDKLNAPEDQIIKHMQKWLQKTGDRKRYKEQQARRQAQLENNNQRNLFNRVL</sequence>
<proteinExistence type="predicted"/>
<evidence type="ECO:0008006" key="4">
    <source>
        <dbReference type="Google" id="ProtNLM"/>
    </source>
</evidence>
<feature type="compositionally biased region" description="Basic and acidic residues" evidence="1">
    <location>
        <begin position="398"/>
        <end position="416"/>
    </location>
</feature>
<keyword evidence="3" id="KW-1185">Reference proteome</keyword>
<evidence type="ECO:0000256" key="1">
    <source>
        <dbReference type="SAM" id="MobiDB-lite"/>
    </source>
</evidence>
<feature type="compositionally biased region" description="Polar residues" evidence="1">
    <location>
        <begin position="28"/>
        <end position="72"/>
    </location>
</feature>
<feature type="region of interest" description="Disordered" evidence="1">
    <location>
        <begin position="1"/>
        <end position="89"/>
    </location>
</feature>
<dbReference type="SMR" id="A0A7M7QBX7"/>
<name>A0A7M7QBX7_NASVI</name>
<dbReference type="EnsemblMetazoa" id="XM_031928241">
    <property type="protein sequence ID" value="XP_031784101"/>
    <property type="gene ID" value="LOC116417090"/>
</dbReference>
<dbReference type="GeneID" id="116417090"/>
<feature type="region of interest" description="Disordered" evidence="1">
    <location>
        <begin position="110"/>
        <end position="135"/>
    </location>
</feature>
<accession>A0A7M7QBX7</accession>
<organism evidence="2 3">
    <name type="scientific">Nasonia vitripennis</name>
    <name type="common">Parasitic wasp</name>
    <dbReference type="NCBI Taxonomy" id="7425"/>
    <lineage>
        <taxon>Eukaryota</taxon>
        <taxon>Metazoa</taxon>
        <taxon>Ecdysozoa</taxon>
        <taxon>Arthropoda</taxon>
        <taxon>Hexapoda</taxon>
        <taxon>Insecta</taxon>
        <taxon>Pterygota</taxon>
        <taxon>Neoptera</taxon>
        <taxon>Endopterygota</taxon>
        <taxon>Hymenoptera</taxon>
        <taxon>Apocrita</taxon>
        <taxon>Proctotrupomorpha</taxon>
        <taxon>Chalcidoidea</taxon>
        <taxon>Pteromalidae</taxon>
        <taxon>Pteromalinae</taxon>
        <taxon>Nasonia</taxon>
    </lineage>
</organism>
<feature type="compositionally biased region" description="Low complexity" evidence="1">
    <location>
        <begin position="362"/>
        <end position="371"/>
    </location>
</feature>
<dbReference type="AlphaFoldDB" id="A0A7M7QBX7"/>
<evidence type="ECO:0000313" key="3">
    <source>
        <dbReference type="Proteomes" id="UP000002358"/>
    </source>
</evidence>
<reference evidence="2" key="1">
    <citation type="submission" date="2021-01" db="UniProtKB">
        <authorList>
            <consortium name="EnsemblMetazoa"/>
        </authorList>
    </citation>
    <scope>IDENTIFICATION</scope>
</reference>
<evidence type="ECO:0000313" key="2">
    <source>
        <dbReference type="EnsemblMetazoa" id="XP_031784101"/>
    </source>
</evidence>
<feature type="compositionally biased region" description="Acidic residues" evidence="1">
    <location>
        <begin position="337"/>
        <end position="356"/>
    </location>
</feature>
<protein>
    <recommendedName>
        <fullName evidence="4">DUF4806 domain-containing protein</fullName>
    </recommendedName>
</protein>
<dbReference type="RefSeq" id="XP_031784101.1">
    <property type="nucleotide sequence ID" value="XM_031928241.1"/>
</dbReference>
<dbReference type="Proteomes" id="UP000002358">
    <property type="component" value="Unassembled WGS sequence"/>
</dbReference>